<evidence type="ECO:0000256" key="9">
    <source>
        <dbReference type="ARBA" id="ARBA00023170"/>
    </source>
</evidence>
<evidence type="ECO:0000256" key="15">
    <source>
        <dbReference type="ARBA" id="ARBA00046293"/>
    </source>
</evidence>
<dbReference type="InterPro" id="IPR031777">
    <property type="entry name" value="Sortilin_C"/>
</dbReference>
<dbReference type="SUPFAM" id="SSF110296">
    <property type="entry name" value="Oligoxyloglucan reducing end-specific cellobiohydrolase"/>
    <property type="match status" value="2"/>
</dbReference>
<dbReference type="FunFam" id="2.10.70.80:FF:000001">
    <property type="entry name" value="Sortilin-related VPS10 domain-containing receptor 1"/>
    <property type="match status" value="1"/>
</dbReference>
<evidence type="ECO:0000256" key="17">
    <source>
        <dbReference type="SAM" id="SignalP"/>
    </source>
</evidence>
<feature type="chain" id="PRO_5024330394" description="Vacuolar protein sorting/targeting protein 10" evidence="17">
    <location>
        <begin position="28"/>
        <end position="1477"/>
    </location>
</feature>
<feature type="domain" description="VPS10" evidence="18">
    <location>
        <begin position="730"/>
        <end position="1364"/>
    </location>
</feature>
<dbReference type="PANTHER" id="PTHR12106:SF27">
    <property type="entry name" value="SORTILIN-RELATED RECEPTOR"/>
    <property type="match status" value="1"/>
</dbReference>
<evidence type="ECO:0000256" key="14">
    <source>
        <dbReference type="ARBA" id="ARBA00031902"/>
    </source>
</evidence>
<keyword evidence="10" id="KW-0325">Glycoprotein</keyword>
<dbReference type="EMBL" id="JH711589">
    <property type="protein sequence ID" value="EIW75279.1"/>
    <property type="molecule type" value="Genomic_DNA"/>
</dbReference>
<evidence type="ECO:0000256" key="4">
    <source>
        <dbReference type="ARBA" id="ARBA00022729"/>
    </source>
</evidence>
<reference evidence="20" key="1">
    <citation type="journal article" date="2012" name="Science">
        <title>The Paleozoic origin of enzymatic lignin decomposition reconstructed from 31 fungal genomes.</title>
        <authorList>
            <person name="Floudas D."/>
            <person name="Binder M."/>
            <person name="Riley R."/>
            <person name="Barry K."/>
            <person name="Blanchette R.A."/>
            <person name="Henrissat B."/>
            <person name="Martinez A.T."/>
            <person name="Otillar R."/>
            <person name="Spatafora J.W."/>
            <person name="Yadav J.S."/>
            <person name="Aerts A."/>
            <person name="Benoit I."/>
            <person name="Boyd A."/>
            <person name="Carlson A."/>
            <person name="Copeland A."/>
            <person name="Coutinho P.M."/>
            <person name="de Vries R.P."/>
            <person name="Ferreira P."/>
            <person name="Findley K."/>
            <person name="Foster B."/>
            <person name="Gaskell J."/>
            <person name="Glotzer D."/>
            <person name="Gorecki P."/>
            <person name="Heitman J."/>
            <person name="Hesse C."/>
            <person name="Hori C."/>
            <person name="Igarashi K."/>
            <person name="Jurgens J.A."/>
            <person name="Kallen N."/>
            <person name="Kersten P."/>
            <person name="Kohler A."/>
            <person name="Kuees U."/>
            <person name="Kumar T.K.A."/>
            <person name="Kuo A."/>
            <person name="LaButti K."/>
            <person name="Larrondo L.F."/>
            <person name="Lindquist E."/>
            <person name="Ling A."/>
            <person name="Lombard V."/>
            <person name="Lucas S."/>
            <person name="Lundell T."/>
            <person name="Martin R."/>
            <person name="McLaughlin D.J."/>
            <person name="Morgenstern I."/>
            <person name="Morin E."/>
            <person name="Murat C."/>
            <person name="Nagy L.G."/>
            <person name="Nolan M."/>
            <person name="Ohm R.A."/>
            <person name="Patyshakuliyeva A."/>
            <person name="Rokas A."/>
            <person name="Ruiz-Duenas F.J."/>
            <person name="Sabat G."/>
            <person name="Salamov A."/>
            <person name="Samejima M."/>
            <person name="Schmutz J."/>
            <person name="Slot J.C."/>
            <person name="St John F."/>
            <person name="Stenlid J."/>
            <person name="Sun H."/>
            <person name="Sun S."/>
            <person name="Syed K."/>
            <person name="Tsang A."/>
            <person name="Wiebenga A."/>
            <person name="Young D."/>
            <person name="Pisabarro A."/>
            <person name="Eastwood D.C."/>
            <person name="Martin F."/>
            <person name="Cullen D."/>
            <person name="Grigoriev I.V."/>
            <person name="Hibbett D.S."/>
        </authorList>
    </citation>
    <scope>NUCLEOTIDE SEQUENCE [LARGE SCALE GENOMIC DNA]</scope>
    <source>
        <strain evidence="20">RWD-64-598 SS2</strain>
    </source>
</reference>
<feature type="domain" description="VPS10" evidence="18">
    <location>
        <begin position="52"/>
        <end position="700"/>
    </location>
</feature>
<dbReference type="OMA" id="ATMSEFI"/>
<dbReference type="OrthoDB" id="443634at2759"/>
<evidence type="ECO:0000259" key="18">
    <source>
        <dbReference type="SMART" id="SM00602"/>
    </source>
</evidence>
<comment type="caution">
    <text evidence="19">The sequence shown here is derived from an EMBL/GenBank/DDBJ whole genome shotgun (WGS) entry which is preliminary data.</text>
</comment>
<comment type="function">
    <text evidence="11">Functions as a sorting receptor in the Golgi compartment required for the intracellular sorting and delivery of soluble vacuolar proteins, like carboxypeptidase Y (CPY) and proteinase A. Executes multiple rounds of sorting by cycling between the late Golgi and a prevacuolar endosome-like compartment.</text>
</comment>
<evidence type="ECO:0000256" key="3">
    <source>
        <dbReference type="ARBA" id="ARBA00022692"/>
    </source>
</evidence>
<keyword evidence="8 16" id="KW-0472">Membrane</keyword>
<dbReference type="InterPro" id="IPR050310">
    <property type="entry name" value="VPS10-sortilin"/>
</dbReference>
<protein>
    <recommendedName>
        <fullName evidence="2">Vacuolar protein sorting/targeting protein 10</fullName>
    </recommendedName>
    <alternativeName>
        <fullName evidence="13">Carboxypeptidase Y receptor</fullName>
    </alternativeName>
    <alternativeName>
        <fullName evidence="12 14">Sortilin VPS10</fullName>
    </alternativeName>
</protein>
<feature type="transmembrane region" description="Helical" evidence="16">
    <location>
        <begin position="1367"/>
        <end position="1389"/>
    </location>
</feature>
<dbReference type="Pfam" id="PF15902">
    <property type="entry name" value="Sortilin-Vps10"/>
    <property type="match status" value="2"/>
</dbReference>
<evidence type="ECO:0000256" key="12">
    <source>
        <dbReference type="ARBA" id="ARBA00031250"/>
    </source>
</evidence>
<keyword evidence="7" id="KW-0333">Golgi apparatus</keyword>
<dbReference type="Pfam" id="PF15901">
    <property type="entry name" value="Sortilin_C"/>
    <property type="match status" value="2"/>
</dbReference>
<feature type="transmembrane region" description="Helical" evidence="16">
    <location>
        <begin position="1418"/>
        <end position="1439"/>
    </location>
</feature>
<evidence type="ECO:0000256" key="10">
    <source>
        <dbReference type="ARBA" id="ARBA00023180"/>
    </source>
</evidence>
<evidence type="ECO:0000313" key="19">
    <source>
        <dbReference type="EMBL" id="EIW75279.1"/>
    </source>
</evidence>
<dbReference type="Proteomes" id="UP000053558">
    <property type="component" value="Unassembled WGS sequence"/>
</dbReference>
<dbReference type="GO" id="GO:0016787">
    <property type="term" value="F:hydrolase activity"/>
    <property type="evidence" value="ECO:0007669"/>
    <property type="project" value="UniProtKB-KW"/>
</dbReference>
<proteinExistence type="predicted"/>
<keyword evidence="5" id="KW-0677">Repeat</keyword>
<dbReference type="GO" id="GO:0016020">
    <property type="term" value="C:membrane"/>
    <property type="evidence" value="ECO:0007669"/>
    <property type="project" value="InterPro"/>
</dbReference>
<keyword evidence="4 17" id="KW-0732">Signal</keyword>
<evidence type="ECO:0000256" key="5">
    <source>
        <dbReference type="ARBA" id="ARBA00022737"/>
    </source>
</evidence>
<organism evidence="19 20">
    <name type="scientific">Coniophora puteana (strain RWD-64-598)</name>
    <name type="common">Brown rot fungus</name>
    <dbReference type="NCBI Taxonomy" id="741705"/>
    <lineage>
        <taxon>Eukaryota</taxon>
        <taxon>Fungi</taxon>
        <taxon>Dikarya</taxon>
        <taxon>Basidiomycota</taxon>
        <taxon>Agaricomycotina</taxon>
        <taxon>Agaricomycetes</taxon>
        <taxon>Agaricomycetidae</taxon>
        <taxon>Boletales</taxon>
        <taxon>Coniophorineae</taxon>
        <taxon>Coniophoraceae</taxon>
        <taxon>Coniophora</taxon>
    </lineage>
</organism>
<dbReference type="RefSeq" id="XP_007774483.1">
    <property type="nucleotide sequence ID" value="XM_007776293.1"/>
</dbReference>
<dbReference type="GO" id="GO:0006895">
    <property type="term" value="P:Golgi to endosome transport"/>
    <property type="evidence" value="ECO:0007669"/>
    <property type="project" value="TreeGrafter"/>
</dbReference>
<evidence type="ECO:0000313" key="20">
    <source>
        <dbReference type="Proteomes" id="UP000053558"/>
    </source>
</evidence>
<keyword evidence="20" id="KW-1185">Reference proteome</keyword>
<evidence type="ECO:0000256" key="13">
    <source>
        <dbReference type="ARBA" id="ARBA00031354"/>
    </source>
</evidence>
<sequence length="1477" mass="166106">MSPIHRTALLLWAALLASFFLAGLTLAQDPQDSISYFDNSAAKLFFFDDSSTVLYHDLADRNIYISQDEGKSWDRAADIPQGEAAMLIEHPFDNKYAFVMTSGKTHYRTSDRGKTWRSFDVPVKMAFTPVPLSFHSDPAKYGNILYQGAECTSWGPFGESCRDDTYYTLDAFDSPPQLLRQDTARCVFAHSTSDFKHDAHPDRVFCVAFDASTLGGMHSIQSSRLYSTADYKTFQLEEFGIGKKARGVTAFAIVGKFAVVAIRDEASNTGEMILYVTMDTNEWARAQFPHASSASLRENAYTIVESTVHSLAVDVILQTQAAVGTLFVSNSNGTFFVESLRDTNRNEAGYVDYENIYGVEGIGIANTVSNAQDVERKHEPKKLKSVITFDDGASWTPLRAPSQNHDGSSIGCNPSDTDACSLHLHSVTDSRNLGRVFSSPAPGLVMGVGSVGASLKPYDECDTFLSTDGGLSWRMVHPDAHMYEFGDSGSVLVMVNDEEATREVVYSVDFGRNWKTYTLPIRIRSRYLTTISDSTSQKFVLLGQVAREDQQAGKGRHAVVFLDFAGTRTRKCGDGDMERWYARSAADKECLMGTKQYYMRRKQDADCYVGDKFKDPVLEEESCACEDHDFECDYNFVRSGDGCVPSGPERVPSDKCTTGRQDETYMGSSGYRLIPGNKCDRGRGVAKDALVEKKCSEAQPAEGEVVHSVFEFPGKVVQHEFFKESSVRRITILVRLDDYSIWQSSNEGYTWEQKFPGDRFLVFYMHSHTHDRAYLVTDTTKFYTTTDQGRSWNPMTAPSPPNTFRADVLQFQPRSDYLIWTGNVGCDTVGGWGESCRAQAQYSWNNGRDWRFVEDYVRTCQWARDEELRIDATQILCESWRDKAGAQVTFNQDNNAMQLVGGTEYFEKKRMLFERVVGFTKFSEYLIVAEYLQRQNALDLQVSLDGRTFATGMFPPMFRPDATHAYTVLESSTMSIFLHMTTHDWPSPWGSILKSNSNGTYFGVSLSNVNRNELGYVDFEKLIGLDGIAIVNIVANPAEAAITGRKVLQSRITHNDGGTWKPLEPPKTDSLGQPYECRATSCALHIHGYTERPDARATFSSPSVVGVIMGVGNVGDVLTPYTQSSTFLSRDGGFTWEEVHKDAHLWEFGDSGALIVVVNDEEPTDHVLFTTDEGQTWREYKFSDVRMRVQSIVTVPEDTSRKFMLLARSVGGSGSTMVYIDFTSLTHKQCVLDLDNPGADDFELWSPSEERNEVCLFGRQTLYHRRKRDANCVVGKREKVKESIQRECACTMDDFECEFNYVKDDWGDCVPVPGTTALASDDSCRDDEDYWYDRTPYRRIPYSSCVGGERPDRGAAHVCPGIRAHGFWFWFWVLIFPFAVTGTLTWWWYKKSGMARGTIRLPGGGERMPMYRPFDGDSGALATLASVPYFLIGLAGIAWEYTASRMSNLDLRIRSRRGYRNIPVDEDAQILRFEDEE</sequence>
<dbReference type="GO" id="GO:0005794">
    <property type="term" value="C:Golgi apparatus"/>
    <property type="evidence" value="ECO:0007669"/>
    <property type="project" value="UniProtKB-SubCell"/>
</dbReference>
<comment type="subcellular location">
    <subcellularLocation>
        <location evidence="1">Golgi apparatus</location>
        <location evidence="1">trans-Golgi network membrane</location>
    </subcellularLocation>
    <subcellularLocation>
        <location evidence="15">Prevacuolar compartment membrane</location>
    </subcellularLocation>
</comment>
<dbReference type="GO" id="GO:0005829">
    <property type="term" value="C:cytosol"/>
    <property type="evidence" value="ECO:0007669"/>
    <property type="project" value="GOC"/>
</dbReference>
<dbReference type="Gene3D" id="2.10.70.80">
    <property type="match status" value="2"/>
</dbReference>
<dbReference type="SMART" id="SM00602">
    <property type="entry name" value="VPS10"/>
    <property type="match status" value="2"/>
</dbReference>
<evidence type="ECO:0000256" key="16">
    <source>
        <dbReference type="SAM" id="Phobius"/>
    </source>
</evidence>
<keyword evidence="9" id="KW-0675">Receptor</keyword>
<name>A0A5M3M7S2_CONPW</name>
<feature type="signal peptide" evidence="17">
    <location>
        <begin position="1"/>
        <end position="27"/>
    </location>
</feature>
<dbReference type="KEGG" id="cput:CONPUDRAFT_66296"/>
<dbReference type="InterPro" id="IPR006581">
    <property type="entry name" value="VPS10"/>
</dbReference>
<dbReference type="InterPro" id="IPR015943">
    <property type="entry name" value="WD40/YVTN_repeat-like_dom_sf"/>
</dbReference>
<dbReference type="Gene3D" id="2.130.10.10">
    <property type="entry name" value="YVTN repeat-like/Quinoprotein amine dehydrogenase"/>
    <property type="match status" value="1"/>
</dbReference>
<evidence type="ECO:0000256" key="2">
    <source>
        <dbReference type="ARBA" id="ARBA00015369"/>
    </source>
</evidence>
<evidence type="ECO:0000256" key="7">
    <source>
        <dbReference type="ARBA" id="ARBA00023034"/>
    </source>
</evidence>
<evidence type="ECO:0000256" key="1">
    <source>
        <dbReference type="ARBA" id="ARBA00004198"/>
    </source>
</evidence>
<evidence type="ECO:0000256" key="11">
    <source>
        <dbReference type="ARBA" id="ARBA00025569"/>
    </source>
</evidence>
<keyword evidence="19" id="KW-0378">Hydrolase</keyword>
<dbReference type="InterPro" id="IPR031778">
    <property type="entry name" value="Sortilin_N"/>
</dbReference>
<dbReference type="PANTHER" id="PTHR12106">
    <property type="entry name" value="SORTILIN RELATED"/>
    <property type="match status" value="1"/>
</dbReference>
<dbReference type="GO" id="GO:0006623">
    <property type="term" value="P:protein targeting to vacuole"/>
    <property type="evidence" value="ECO:0007669"/>
    <property type="project" value="TreeGrafter"/>
</dbReference>
<dbReference type="GeneID" id="19208496"/>
<keyword evidence="3 16" id="KW-0812">Transmembrane</keyword>
<dbReference type="FunFam" id="3.30.60.270:FF:000005">
    <property type="entry name" value="Sortilin"/>
    <property type="match status" value="1"/>
</dbReference>
<keyword evidence="6 16" id="KW-1133">Transmembrane helix</keyword>
<evidence type="ECO:0000256" key="8">
    <source>
        <dbReference type="ARBA" id="ARBA00023136"/>
    </source>
</evidence>
<dbReference type="GO" id="GO:0006896">
    <property type="term" value="P:Golgi to vacuole transport"/>
    <property type="evidence" value="ECO:0007669"/>
    <property type="project" value="TreeGrafter"/>
</dbReference>
<dbReference type="Gene3D" id="3.30.60.270">
    <property type="match status" value="2"/>
</dbReference>
<accession>A0A5M3M7S2</accession>
<evidence type="ECO:0000256" key="6">
    <source>
        <dbReference type="ARBA" id="ARBA00022989"/>
    </source>
</evidence>
<gene>
    <name evidence="19" type="ORF">CONPUDRAFT_66296</name>
</gene>